<organism evidence="3 4">
    <name type="scientific">Ammoniphilus oxalaticus</name>
    <dbReference type="NCBI Taxonomy" id="66863"/>
    <lineage>
        <taxon>Bacteria</taxon>
        <taxon>Bacillati</taxon>
        <taxon>Bacillota</taxon>
        <taxon>Bacilli</taxon>
        <taxon>Bacillales</taxon>
        <taxon>Paenibacillaceae</taxon>
        <taxon>Aneurinibacillus group</taxon>
        <taxon>Ammoniphilus</taxon>
    </lineage>
</organism>
<reference evidence="3 4" key="1">
    <citation type="submission" date="2016-08" db="EMBL/GenBank/DDBJ databases">
        <title>Novel Firmicute Genomes.</title>
        <authorList>
            <person name="Poppleton D.I."/>
            <person name="Gribaldo S."/>
        </authorList>
    </citation>
    <scope>NUCLEOTIDE SEQUENCE [LARGE SCALE GENOMIC DNA]</scope>
    <source>
        <strain evidence="3 4">RAOx-1</strain>
    </source>
</reference>
<dbReference type="InterPro" id="IPR028087">
    <property type="entry name" value="Tad_N"/>
</dbReference>
<comment type="caution">
    <text evidence="3">The sequence shown here is derived from an EMBL/GenBank/DDBJ whole genome shotgun (WGS) entry which is preliminary data.</text>
</comment>
<keyword evidence="4" id="KW-1185">Reference proteome</keyword>
<dbReference type="EMBL" id="MCHY01000008">
    <property type="protein sequence ID" value="RKD24486.1"/>
    <property type="molecule type" value="Genomic_DNA"/>
</dbReference>
<evidence type="ECO:0000313" key="3">
    <source>
        <dbReference type="EMBL" id="RKD24486.1"/>
    </source>
</evidence>
<evidence type="ECO:0000259" key="2">
    <source>
        <dbReference type="Pfam" id="PF13400"/>
    </source>
</evidence>
<proteinExistence type="predicted"/>
<dbReference type="AlphaFoldDB" id="A0A419SKM4"/>
<protein>
    <recommendedName>
        <fullName evidence="2">Putative Flp pilus-assembly TadG-like N-terminal domain-containing protein</fullName>
    </recommendedName>
</protein>
<gene>
    <name evidence="3" type="ORF">BEP19_08865</name>
</gene>
<dbReference type="Proteomes" id="UP000284219">
    <property type="component" value="Unassembled WGS sequence"/>
</dbReference>
<keyword evidence="1" id="KW-0472">Membrane</keyword>
<dbReference type="Pfam" id="PF13400">
    <property type="entry name" value="Tad"/>
    <property type="match status" value="1"/>
</dbReference>
<evidence type="ECO:0000256" key="1">
    <source>
        <dbReference type="SAM" id="Phobius"/>
    </source>
</evidence>
<evidence type="ECO:0000313" key="4">
    <source>
        <dbReference type="Proteomes" id="UP000284219"/>
    </source>
</evidence>
<accession>A0A419SKM4</accession>
<sequence length="217" mass="24983">MKRLRQEKGSVMLFTLALLGVMTLLFAVMLNLVKMYTEKQHASNAAEQASLAVTAEIYRIVKEGIDEADSLGLLCSADLLPWPKSMNEQIQEKKNQIAGISSNAEWSEQELYRAAVNEVLPSKLQDPNYICLKEIIERKLWDERSQVKYAAEKLIEAAGAKWTETEIALDKYRVEVKTAREYRAFKYDGWVPENKRNIYQVGKGPHMEFFKYVTWPL</sequence>
<feature type="domain" description="Putative Flp pilus-assembly TadG-like N-terminal" evidence="2">
    <location>
        <begin position="9"/>
        <end position="53"/>
    </location>
</feature>
<keyword evidence="1" id="KW-1133">Transmembrane helix</keyword>
<feature type="transmembrane region" description="Helical" evidence="1">
    <location>
        <begin position="12"/>
        <end position="33"/>
    </location>
</feature>
<name>A0A419SKM4_9BACL</name>
<keyword evidence="1" id="KW-0812">Transmembrane</keyword>